<dbReference type="InterPro" id="IPR011051">
    <property type="entry name" value="RmlC_Cupin_sf"/>
</dbReference>
<dbReference type="EMBL" id="JBDGHN010000002">
    <property type="protein sequence ID" value="MEN2751322.1"/>
    <property type="molecule type" value="Genomic_DNA"/>
</dbReference>
<dbReference type="Pfam" id="PF12973">
    <property type="entry name" value="Cupin_7"/>
    <property type="match status" value="1"/>
</dbReference>
<dbReference type="SUPFAM" id="SSF51182">
    <property type="entry name" value="RmlC-like cupins"/>
    <property type="match status" value="2"/>
</dbReference>
<dbReference type="InterPro" id="IPR014710">
    <property type="entry name" value="RmlC-like_jellyroll"/>
</dbReference>
<keyword evidence="3" id="KW-1185">Reference proteome</keyword>
<organism evidence="2 3">
    <name type="scientific">Psychrobacter saeujeotis</name>
    <dbReference type="NCBI Taxonomy" id="3143436"/>
    <lineage>
        <taxon>Bacteria</taxon>
        <taxon>Pseudomonadati</taxon>
        <taxon>Pseudomonadota</taxon>
        <taxon>Gammaproteobacteria</taxon>
        <taxon>Moraxellales</taxon>
        <taxon>Moraxellaceae</taxon>
        <taxon>Psychrobacter</taxon>
    </lineage>
</organism>
<dbReference type="CDD" id="cd20303">
    <property type="entry name" value="cupin_ChrR_1"/>
    <property type="match status" value="1"/>
</dbReference>
<dbReference type="RefSeq" id="WP_299219584.1">
    <property type="nucleotide sequence ID" value="NZ_JBDGHN010000002.1"/>
</dbReference>
<comment type="caution">
    <text evidence="2">The sequence shown here is derived from an EMBL/GenBank/DDBJ whole genome shotgun (WGS) entry which is preliminary data.</text>
</comment>
<evidence type="ECO:0000259" key="1">
    <source>
        <dbReference type="Pfam" id="PF12973"/>
    </source>
</evidence>
<dbReference type="Gene3D" id="2.60.120.10">
    <property type="entry name" value="Jelly Rolls"/>
    <property type="match status" value="1"/>
</dbReference>
<proteinExistence type="predicted"/>
<reference evidence="2 3" key="1">
    <citation type="submission" date="2024-05" db="EMBL/GenBank/DDBJ databases">
        <authorList>
            <person name="Kim H.-Y."/>
            <person name="Kim E."/>
            <person name="Cai Y."/>
            <person name="Yang S.-M."/>
            <person name="Lee W."/>
        </authorList>
    </citation>
    <scope>NUCLEOTIDE SEQUENCE [LARGE SCALE GENOMIC DNA]</scope>
    <source>
        <strain evidence="2 3">FBL11</strain>
    </source>
</reference>
<accession>A0ABU9XAE7</accession>
<protein>
    <submittedName>
        <fullName evidence="2">Cupin domain-containing protein</fullName>
    </submittedName>
</protein>
<evidence type="ECO:0000313" key="3">
    <source>
        <dbReference type="Proteomes" id="UP001461960"/>
    </source>
</evidence>
<sequence length="238" mass="26394">MLINADFSRRAELRAEGHQWIKSPQNGVERVMLDRVGAEKARATSLVRYAPNSYFPHHQHPGGEEILVLSGTFSADDKHYPAGWYLRNPPASGHTPYSDEGAVIFVKLRQMSPSEERHVTIDTHDSVNWQRVGNREICALFSNDSEQVSLQRLSASDTLFTQDLMTQAIEGGAELLVVKGTLLEGDKTYKQGSWLRLPAGAQPQIKAGEEGATVYLKTGHLAHVIGADVQDRVGEKHR</sequence>
<feature type="domain" description="ChrR-like cupin" evidence="1">
    <location>
        <begin position="15"/>
        <end position="111"/>
    </location>
</feature>
<name>A0ABU9XAE7_9GAMM</name>
<gene>
    <name evidence="2" type="ORF">AAIR29_06705</name>
</gene>
<dbReference type="InterPro" id="IPR025979">
    <property type="entry name" value="ChrR-like_cupin_dom"/>
</dbReference>
<evidence type="ECO:0000313" key="2">
    <source>
        <dbReference type="EMBL" id="MEN2751322.1"/>
    </source>
</evidence>
<dbReference type="Proteomes" id="UP001461960">
    <property type="component" value="Unassembled WGS sequence"/>
</dbReference>